<dbReference type="PROSITE" id="PS51186">
    <property type="entry name" value="GNAT"/>
    <property type="match status" value="1"/>
</dbReference>
<dbReference type="EMBL" id="CP091430">
    <property type="protein sequence ID" value="UVI33044.1"/>
    <property type="molecule type" value="Genomic_DNA"/>
</dbReference>
<dbReference type="Proteomes" id="UP001057877">
    <property type="component" value="Chromosome"/>
</dbReference>
<sequence length="303" mass="34112">MDERLKQLEIHSLGDCTIREITEQWNTGFKEYFNDMTLSIETMNHRLGKLNIQPELSVAAYIEGVPAGFVMIGMAHAGGRRLAWNGGTGVNPAFRGLSLSKVLLQEAIRRTKAAGADSLSLETRTDNERAIRSYLGVGFRIRETLQIMSREGAFTSMPFMRSHSADYRTVPVTPDSTGSLAFYPDTGHSWTTEWFNAEGREASVVLDHRGVTVGYVIYRKSIRADGTIECVELTQCEADPQRSDRRDIVRHLLNEVFTPLSGPYLRRVHYLRESNDAAMDALREAGFQTVFAEHLMVLDFQSK</sequence>
<protein>
    <submittedName>
        <fullName evidence="2">GNAT family N-acetyltransferase</fullName>
    </submittedName>
</protein>
<dbReference type="Pfam" id="PF00583">
    <property type="entry name" value="Acetyltransf_1"/>
    <property type="match status" value="1"/>
</dbReference>
<keyword evidence="3" id="KW-1185">Reference proteome</keyword>
<organism evidence="2 3">
    <name type="scientific">Paenibacillus spongiae</name>
    <dbReference type="NCBI Taxonomy" id="2909671"/>
    <lineage>
        <taxon>Bacteria</taxon>
        <taxon>Bacillati</taxon>
        <taxon>Bacillota</taxon>
        <taxon>Bacilli</taxon>
        <taxon>Bacillales</taxon>
        <taxon>Paenibacillaceae</taxon>
        <taxon>Paenibacillus</taxon>
    </lineage>
</organism>
<dbReference type="SUPFAM" id="SSF55729">
    <property type="entry name" value="Acyl-CoA N-acyltransferases (Nat)"/>
    <property type="match status" value="1"/>
</dbReference>
<dbReference type="InterPro" id="IPR000182">
    <property type="entry name" value="GNAT_dom"/>
</dbReference>
<evidence type="ECO:0000313" key="2">
    <source>
        <dbReference type="EMBL" id="UVI33044.1"/>
    </source>
</evidence>
<gene>
    <name evidence="2" type="ORF">L1F29_14915</name>
</gene>
<dbReference type="InterPro" id="IPR016181">
    <property type="entry name" value="Acyl_CoA_acyltransferase"/>
</dbReference>
<name>A0ABY5SHA8_9BACL</name>
<dbReference type="RefSeq" id="WP_258389097.1">
    <property type="nucleotide sequence ID" value="NZ_CP091430.1"/>
</dbReference>
<reference evidence="2" key="1">
    <citation type="submission" date="2022-01" db="EMBL/GenBank/DDBJ databases">
        <title>Paenibacillus spongiae sp. nov., isolated from marine sponge.</title>
        <authorList>
            <person name="Li Z."/>
            <person name="Zhang M."/>
        </authorList>
    </citation>
    <scope>NUCLEOTIDE SEQUENCE</scope>
    <source>
        <strain evidence="2">PHS-Z3</strain>
    </source>
</reference>
<accession>A0ABY5SHA8</accession>
<proteinExistence type="predicted"/>
<dbReference type="Gene3D" id="3.40.630.30">
    <property type="match status" value="1"/>
</dbReference>
<dbReference type="CDD" id="cd04301">
    <property type="entry name" value="NAT_SF"/>
    <property type="match status" value="1"/>
</dbReference>
<feature type="domain" description="N-acetyltransferase" evidence="1">
    <location>
        <begin position="16"/>
        <end position="162"/>
    </location>
</feature>
<evidence type="ECO:0000259" key="1">
    <source>
        <dbReference type="PROSITE" id="PS51186"/>
    </source>
</evidence>
<evidence type="ECO:0000313" key="3">
    <source>
        <dbReference type="Proteomes" id="UP001057877"/>
    </source>
</evidence>